<dbReference type="OrthoDB" id="774308at2759"/>
<proteinExistence type="predicted"/>
<comment type="caution">
    <text evidence="3">The sequence shown here is derived from an EMBL/GenBank/DDBJ whole genome shotgun (WGS) entry which is preliminary data.</text>
</comment>
<feature type="region of interest" description="Disordered" evidence="1">
    <location>
        <begin position="1"/>
        <end position="38"/>
    </location>
</feature>
<feature type="compositionally biased region" description="Low complexity" evidence="1">
    <location>
        <begin position="372"/>
        <end position="391"/>
    </location>
</feature>
<dbReference type="InterPro" id="IPR053793">
    <property type="entry name" value="PB1-like"/>
</dbReference>
<feature type="region of interest" description="Disordered" evidence="1">
    <location>
        <begin position="210"/>
        <end position="278"/>
    </location>
</feature>
<evidence type="ECO:0000313" key="3">
    <source>
        <dbReference type="EMBL" id="KAJ8421915.1"/>
    </source>
</evidence>
<protein>
    <recommendedName>
        <fullName evidence="2">PB1 domain-containing protein</fullName>
    </recommendedName>
</protein>
<accession>A0A9Q1GJU9</accession>
<dbReference type="PANTHER" id="PTHR31066:SF68">
    <property type="entry name" value="SERINE_THREONINE-PROTEIN KINASE YAKA-RELATED"/>
    <property type="match status" value="1"/>
</dbReference>
<feature type="compositionally biased region" description="Polar residues" evidence="1">
    <location>
        <begin position="11"/>
        <end position="35"/>
    </location>
</feature>
<evidence type="ECO:0000313" key="4">
    <source>
        <dbReference type="Proteomes" id="UP001153076"/>
    </source>
</evidence>
<dbReference type="PROSITE" id="PS51745">
    <property type="entry name" value="PB1"/>
    <property type="match status" value="1"/>
</dbReference>
<gene>
    <name evidence="3" type="ORF">Cgig2_021604</name>
</gene>
<dbReference type="Gene3D" id="3.10.20.90">
    <property type="entry name" value="Phosphatidylinositol 3-kinase Catalytic Subunit, Chain A, domain 1"/>
    <property type="match status" value="1"/>
</dbReference>
<dbReference type="AlphaFoldDB" id="A0A9Q1GJU9"/>
<feature type="compositionally biased region" description="Low complexity" evidence="1">
    <location>
        <begin position="259"/>
        <end position="272"/>
    </location>
</feature>
<reference evidence="3" key="1">
    <citation type="submission" date="2022-04" db="EMBL/GenBank/DDBJ databases">
        <title>Carnegiea gigantea Genome sequencing and assembly v2.</title>
        <authorList>
            <person name="Copetti D."/>
            <person name="Sanderson M.J."/>
            <person name="Burquez A."/>
            <person name="Wojciechowski M.F."/>
        </authorList>
    </citation>
    <scope>NUCLEOTIDE SEQUENCE</scope>
    <source>
        <strain evidence="3">SGP5-SGP5p</strain>
        <tissue evidence="3">Aerial part</tissue>
    </source>
</reference>
<dbReference type="InterPro" id="IPR000270">
    <property type="entry name" value="PB1_dom"/>
</dbReference>
<feature type="domain" description="PB1" evidence="2">
    <location>
        <begin position="51"/>
        <end position="156"/>
    </location>
</feature>
<name>A0A9Q1GJU9_9CARY</name>
<dbReference type="Proteomes" id="UP001153076">
    <property type="component" value="Unassembled WGS sequence"/>
</dbReference>
<sequence length="636" mass="69393">MDPSLIVHHPITTTVPTNHHNLPGSAESTPRSANQADCWGDDPLPQVPGAKLRLMCSYGGHIIPRPHDKSLCYMGGETRMVTVDRSSCLSDLCTRLSRSLLDGRRFTPKYQLPNEELDSLISLATDEDLENMIEEYDRLMAKPMGGGRLRLFLFLAKPDTAKTMGVLLDDAKSETWFVDALNGADILNINRGLSDSAAIDDLLSLDSGVSEPNSTHQAHAQVPPPVFSESDAVEQPQIAPQQEKQSIQYVMPDSPMVETTTSSSDSSSPSPSMAHLPPIRVKVDEGGEATRPLEEMKEGALEEQFFSQLRVTPRPTAILTPAAAVTNERSDHAAPVLSRKPPLPLPLQPMHQTSGGFNLTPPDFRHAGNFDLPSPDSVESDSSIASTASLSKVPASQDQGAQLPAVKPNIDLKTESPVPTTQNQATILQPTQDPNTYMYQYPPPNHQQDPQNQQTQFIQPPNMQYIPAHNPIQSYYHPLYPTQQPIHPHQQSPMYLLPVTQTQAYNLASVQDTESTAVPTSSAPQAPTPFYPTNPGGLIQVASNSGQFQQQYVGYSTAARPVAVSAAHYGNYNYGHDHQQQQQQHVYYTGQMVASRAIPVVGSQYQSISPAQAAMVAEASMQLPTTDSNKQPPRVS</sequence>
<evidence type="ECO:0000256" key="1">
    <source>
        <dbReference type="SAM" id="MobiDB-lite"/>
    </source>
</evidence>
<feature type="compositionally biased region" description="Polar residues" evidence="1">
    <location>
        <begin position="238"/>
        <end position="248"/>
    </location>
</feature>
<dbReference type="Pfam" id="PF00564">
    <property type="entry name" value="PB1"/>
    <property type="match status" value="1"/>
</dbReference>
<dbReference type="SMART" id="SM00666">
    <property type="entry name" value="PB1"/>
    <property type="match status" value="1"/>
</dbReference>
<keyword evidence="4" id="KW-1185">Reference proteome</keyword>
<dbReference type="CDD" id="cd06410">
    <property type="entry name" value="PB1_UP2"/>
    <property type="match status" value="1"/>
</dbReference>
<feature type="region of interest" description="Disordered" evidence="1">
    <location>
        <begin position="362"/>
        <end position="404"/>
    </location>
</feature>
<dbReference type="InterPro" id="IPR053198">
    <property type="entry name" value="Gynoecium_Dev_Regulator"/>
</dbReference>
<organism evidence="3 4">
    <name type="scientific">Carnegiea gigantea</name>
    <dbReference type="NCBI Taxonomy" id="171969"/>
    <lineage>
        <taxon>Eukaryota</taxon>
        <taxon>Viridiplantae</taxon>
        <taxon>Streptophyta</taxon>
        <taxon>Embryophyta</taxon>
        <taxon>Tracheophyta</taxon>
        <taxon>Spermatophyta</taxon>
        <taxon>Magnoliopsida</taxon>
        <taxon>eudicotyledons</taxon>
        <taxon>Gunneridae</taxon>
        <taxon>Pentapetalae</taxon>
        <taxon>Caryophyllales</taxon>
        <taxon>Cactineae</taxon>
        <taxon>Cactaceae</taxon>
        <taxon>Cactoideae</taxon>
        <taxon>Echinocereeae</taxon>
        <taxon>Carnegiea</taxon>
    </lineage>
</organism>
<dbReference type="SUPFAM" id="SSF54277">
    <property type="entry name" value="CAD &amp; PB1 domains"/>
    <property type="match status" value="1"/>
</dbReference>
<dbReference type="EMBL" id="JAKOGI010002475">
    <property type="protein sequence ID" value="KAJ8421915.1"/>
    <property type="molecule type" value="Genomic_DNA"/>
</dbReference>
<dbReference type="PANTHER" id="PTHR31066">
    <property type="entry name" value="OS05G0427100 PROTEIN-RELATED"/>
    <property type="match status" value="1"/>
</dbReference>
<evidence type="ECO:0000259" key="2">
    <source>
        <dbReference type="PROSITE" id="PS51745"/>
    </source>
</evidence>